<dbReference type="Proteomes" id="UP000017081">
    <property type="component" value="Unassembled WGS sequence"/>
</dbReference>
<dbReference type="Gene3D" id="3.20.20.70">
    <property type="entry name" value="Aldolase class I"/>
    <property type="match status" value="1"/>
</dbReference>
<dbReference type="GO" id="GO:0004557">
    <property type="term" value="F:alpha-galactosidase activity"/>
    <property type="evidence" value="ECO:0007669"/>
    <property type="project" value="UniProtKB-UniRule"/>
</dbReference>
<feature type="binding site" evidence="7">
    <location>
        <position position="445"/>
    </location>
    <ligand>
        <name>substrate</name>
    </ligand>
</feature>
<proteinExistence type="inferred from homology"/>
<name>U7VFF7_9FUSO</name>
<dbReference type="InterPro" id="IPR013785">
    <property type="entry name" value="Aldolase_TIM"/>
</dbReference>
<keyword evidence="4 5" id="KW-0326">Glycosidase</keyword>
<dbReference type="CDD" id="cd14791">
    <property type="entry name" value="GH36"/>
    <property type="match status" value="1"/>
</dbReference>
<dbReference type="EC" id="3.2.1.22" evidence="2 5"/>
<dbReference type="FunFam" id="3.20.20.70:FF:000118">
    <property type="entry name" value="Alpha-galactosidase"/>
    <property type="match status" value="1"/>
</dbReference>
<evidence type="ECO:0000313" key="10">
    <source>
        <dbReference type="EMBL" id="ERT69864.1"/>
    </source>
</evidence>
<sequence length="749" mass="86106">MNIYVNSNLEFHLQNNYISYIIKILENGDLGHLYLGKRLNHKDNFSNMLQIFEHQVPYTPEQIDGVSGFALDSLKQEFPGAGTGDYKEPAYVILQDNGSRVTNYKFLKYEILNEKPPLKGLPHTYILNNDEVKTLKITLRDELLNSDITLTYSIYKNFPIITRSSSIVNNGEKDLTLERFLSFNLDIVQKNYELLHLSGAWARERNIITTPINQNRIVIDSKRGASSSNSNPFIALKEKNADEFKGEYIGINLVYSGNFIGQVEKDHYDNIRINMGINPFNFSWILEKGESFQAPEVVINYSDSGLNTLSQNYHNFYKNHLIRGVWKDKARPILINNWEATYFDFNEEKILQIAKKSKELGVELFVLDDGWFGTRNGDTSGLGDWWSNLDKLPNGVEGLSKKINDLGLKFGLWFEPEMVNPDSELYKNNPHWALSVPKRKPTLSRNQLTLDLGRSDVREYLYEKISTILKNSKISYIKWDMNRNMTDIWSGVLEAKRQGEVAHRYILGVYELMDKLTSEFPNILFESCAGGGNRFDPGMLYYMPQIWTSDNTDAIERLKIQYGTSIVYPISSMGAHVSAVPNHQTGRITSIKTRANVAFFGAFGYELDLNKITLKEAEEVKKQIEFFKENRRLLQFGTFYRIESPFENGFQKTSWAVINEDKSEAIIGVYRVLSIPNPNFDYITIPGLNPNFKYKITDEDILGEEFFGDELANSGIKFRKIGLDVHDFNSLEKLGDFRSKLFKISKINP</sequence>
<dbReference type="InterPro" id="IPR000111">
    <property type="entry name" value="Glyco_hydro_27/36_CS"/>
</dbReference>
<comment type="caution">
    <text evidence="10">The sequence shown here is derived from an EMBL/GenBank/DDBJ whole genome shotgun (WGS) entry which is preliminary data.</text>
</comment>
<feature type="domain" description="Glycosyl hydrolase family 36 C-terminal" evidence="8">
    <location>
        <begin position="653"/>
        <end position="742"/>
    </location>
</feature>
<evidence type="ECO:0000256" key="1">
    <source>
        <dbReference type="ARBA" id="ARBA00001255"/>
    </source>
</evidence>
<dbReference type="InterPro" id="IPR050985">
    <property type="entry name" value="Alpha-glycosidase_related"/>
</dbReference>
<feature type="active site" description="Proton donor" evidence="6">
    <location>
        <position position="550"/>
    </location>
</feature>
<comment type="similarity">
    <text evidence="5">Belongs to the glycosyl hydrolase.</text>
</comment>
<feature type="binding site" evidence="7">
    <location>
        <begin position="478"/>
        <end position="482"/>
    </location>
    <ligand>
        <name>substrate</name>
    </ligand>
</feature>
<reference evidence="10 11" key="1">
    <citation type="submission" date="2013-08" db="EMBL/GenBank/DDBJ databases">
        <authorList>
            <person name="Weinstock G."/>
            <person name="Sodergren E."/>
            <person name="Wylie T."/>
            <person name="Fulton L."/>
            <person name="Fulton R."/>
            <person name="Fronick C."/>
            <person name="O'Laughlin M."/>
            <person name="Godfrey J."/>
            <person name="Miner T."/>
            <person name="Herter B."/>
            <person name="Appelbaum E."/>
            <person name="Cordes M."/>
            <person name="Lek S."/>
            <person name="Wollam A."/>
            <person name="Pepin K.H."/>
            <person name="Palsikar V.B."/>
            <person name="Mitreva M."/>
            <person name="Wilson R.K."/>
        </authorList>
    </citation>
    <scope>NUCLEOTIDE SEQUENCE [LARGE SCALE GENOMIC DNA]</scope>
    <source>
        <strain evidence="10 11">ATCC BAA-474</strain>
    </source>
</reference>
<feature type="binding site" evidence="7">
    <location>
        <position position="528"/>
    </location>
    <ligand>
        <name>substrate</name>
    </ligand>
</feature>
<dbReference type="Pfam" id="PF02065">
    <property type="entry name" value="Melibiase"/>
    <property type="match status" value="1"/>
</dbReference>
<dbReference type="Pfam" id="PF16874">
    <property type="entry name" value="Glyco_hydro_36C"/>
    <property type="match status" value="1"/>
</dbReference>
<dbReference type="PRINTS" id="PR00743">
    <property type="entry name" value="GLHYDRLASE36"/>
</dbReference>
<dbReference type="SUPFAM" id="SSF51445">
    <property type="entry name" value="(Trans)glycosidases"/>
    <property type="match status" value="1"/>
</dbReference>
<dbReference type="InterPro" id="IPR017853">
    <property type="entry name" value="GH"/>
</dbReference>
<dbReference type="InterPro" id="IPR031704">
    <property type="entry name" value="Glyco_hydro_36_N"/>
</dbReference>
<keyword evidence="3 5" id="KW-0378">Hydrolase</keyword>
<accession>U7VFF7</accession>
<dbReference type="PANTHER" id="PTHR43053">
    <property type="entry name" value="GLYCOSIDASE FAMILY 31"/>
    <property type="match status" value="1"/>
</dbReference>
<dbReference type="STRING" id="1319815.HMPREF0202_00226"/>
<feature type="domain" description="Glycosyl hydrolase family 36 N-terminal" evidence="9">
    <location>
        <begin position="28"/>
        <end position="287"/>
    </location>
</feature>
<evidence type="ECO:0000313" key="11">
    <source>
        <dbReference type="Proteomes" id="UP000017081"/>
    </source>
</evidence>
<dbReference type="InterPro" id="IPR002252">
    <property type="entry name" value="Glyco_hydro_36"/>
</dbReference>
<dbReference type="eggNOG" id="COG3345">
    <property type="taxonomic scope" value="Bacteria"/>
</dbReference>
<evidence type="ECO:0000256" key="2">
    <source>
        <dbReference type="ARBA" id="ARBA00012755"/>
    </source>
</evidence>
<dbReference type="EMBL" id="AXZF01000010">
    <property type="protein sequence ID" value="ERT69864.1"/>
    <property type="molecule type" value="Genomic_DNA"/>
</dbReference>
<dbReference type="Pfam" id="PF16875">
    <property type="entry name" value="Glyco_hydro_36N"/>
    <property type="match status" value="1"/>
</dbReference>
<dbReference type="PIRSF" id="PIRSF005536">
    <property type="entry name" value="Agal"/>
    <property type="match status" value="1"/>
</dbReference>
<evidence type="ECO:0000259" key="9">
    <source>
        <dbReference type="Pfam" id="PF16875"/>
    </source>
</evidence>
<dbReference type="InterPro" id="IPR038417">
    <property type="entry name" value="Alpga-gal_N_sf"/>
</dbReference>
<dbReference type="PANTHER" id="PTHR43053:SF3">
    <property type="entry name" value="ALPHA-GALACTOSIDASE C-RELATED"/>
    <property type="match status" value="1"/>
</dbReference>
<organism evidence="10 11">
    <name type="scientific">Cetobacterium somerae ATCC BAA-474</name>
    <dbReference type="NCBI Taxonomy" id="1319815"/>
    <lineage>
        <taxon>Bacteria</taxon>
        <taxon>Fusobacteriati</taxon>
        <taxon>Fusobacteriota</taxon>
        <taxon>Fusobacteriia</taxon>
        <taxon>Fusobacteriales</taxon>
        <taxon>Fusobacteriaceae</taxon>
        <taxon>Cetobacterium</taxon>
    </lineage>
</organism>
<evidence type="ECO:0000256" key="5">
    <source>
        <dbReference type="PIRNR" id="PIRNR005536"/>
    </source>
</evidence>
<dbReference type="AlphaFoldDB" id="U7VFF7"/>
<protein>
    <recommendedName>
        <fullName evidence="2 5">Alpha-galactosidase</fullName>
        <ecNumber evidence="2 5">3.2.1.22</ecNumber>
    </recommendedName>
</protein>
<gene>
    <name evidence="10" type="ORF">HMPREF0202_00226</name>
</gene>
<evidence type="ECO:0000256" key="7">
    <source>
        <dbReference type="PIRSR" id="PIRSR005536-2"/>
    </source>
</evidence>
<dbReference type="Gene3D" id="2.60.40.1180">
    <property type="entry name" value="Golgi alpha-mannosidase II"/>
    <property type="match status" value="1"/>
</dbReference>
<feature type="binding site" evidence="7">
    <location>
        <begin position="368"/>
        <end position="369"/>
    </location>
    <ligand>
        <name>substrate</name>
    </ligand>
</feature>
<comment type="catalytic activity">
    <reaction evidence="1 5">
        <text>Hydrolysis of terminal, non-reducing alpha-D-galactose residues in alpha-D-galactosides, including galactose oligosaccharides, galactomannans and galactolipids.</text>
        <dbReference type="EC" id="3.2.1.22"/>
    </reaction>
</comment>
<feature type="binding site" evidence="7">
    <location>
        <position position="550"/>
    </location>
    <ligand>
        <name>substrate</name>
    </ligand>
</feature>
<evidence type="ECO:0000259" key="8">
    <source>
        <dbReference type="Pfam" id="PF16874"/>
    </source>
</evidence>
<evidence type="ECO:0000256" key="4">
    <source>
        <dbReference type="ARBA" id="ARBA00023295"/>
    </source>
</evidence>
<feature type="active site" description="Nucleophile" evidence="6">
    <location>
        <position position="480"/>
    </location>
</feature>
<dbReference type="InterPro" id="IPR013780">
    <property type="entry name" value="Glyco_hydro_b"/>
</dbReference>
<evidence type="ECO:0000256" key="6">
    <source>
        <dbReference type="PIRSR" id="PIRSR005536-1"/>
    </source>
</evidence>
<dbReference type="GO" id="GO:0016052">
    <property type="term" value="P:carbohydrate catabolic process"/>
    <property type="evidence" value="ECO:0007669"/>
    <property type="project" value="InterPro"/>
</dbReference>
<dbReference type="Gene3D" id="2.70.98.60">
    <property type="entry name" value="alpha-galactosidase from lactobacil brevis"/>
    <property type="match status" value="1"/>
</dbReference>
<dbReference type="PATRIC" id="fig|1319815.3.peg.214"/>
<dbReference type="InterPro" id="IPR031705">
    <property type="entry name" value="Glyco_hydro_36_C"/>
</dbReference>
<dbReference type="RefSeq" id="WP_023049775.1">
    <property type="nucleotide sequence ID" value="NZ_CP173070.2"/>
</dbReference>
<dbReference type="HOGENOM" id="CLU_009640_2_1_0"/>
<dbReference type="PROSITE" id="PS00512">
    <property type="entry name" value="ALPHA_GALACTOSIDASE"/>
    <property type="match status" value="1"/>
</dbReference>
<keyword evidence="11" id="KW-1185">Reference proteome</keyword>
<evidence type="ECO:0000256" key="3">
    <source>
        <dbReference type="ARBA" id="ARBA00022801"/>
    </source>
</evidence>
<feature type="binding site" evidence="7">
    <location>
        <position position="201"/>
    </location>
    <ligand>
        <name>substrate</name>
    </ligand>
</feature>